<dbReference type="GO" id="GO:0005524">
    <property type="term" value="F:ATP binding"/>
    <property type="evidence" value="ECO:0007669"/>
    <property type="project" value="InterPro"/>
</dbReference>
<dbReference type="AlphaFoldDB" id="A0A166AQI2"/>
<dbReference type="SUPFAM" id="SSF118116">
    <property type="entry name" value="DNA mismatch repair protein MutL"/>
    <property type="match status" value="1"/>
</dbReference>
<evidence type="ECO:0000313" key="3">
    <source>
        <dbReference type="EMBL" id="KZT35570.1"/>
    </source>
</evidence>
<dbReference type="SMART" id="SM00853">
    <property type="entry name" value="MutL_C"/>
    <property type="match status" value="1"/>
</dbReference>
<dbReference type="STRING" id="1314776.A0A166AQI2"/>
<evidence type="ECO:0000313" key="4">
    <source>
        <dbReference type="Proteomes" id="UP000076798"/>
    </source>
</evidence>
<dbReference type="Pfam" id="PF01119">
    <property type="entry name" value="DNA_mis_repair"/>
    <property type="match status" value="1"/>
</dbReference>
<dbReference type="PANTHER" id="PTHR10073">
    <property type="entry name" value="DNA MISMATCH REPAIR PROTEIN MLH, PMS, MUTL"/>
    <property type="match status" value="1"/>
</dbReference>
<dbReference type="InterPro" id="IPR038973">
    <property type="entry name" value="MutL/Mlh/Pms-like"/>
</dbReference>
<sequence length="550" mass="61182">MSSGDIHHAIETRFAWSSFSKHAFDEEGITQSPRPATRRSPRKNERRPVYVINLDVPPSQFDNCIDPNKSLVQFKNLQDVVTFVLNAVQDFLVLHGFANPVDRSPVASLRGSPRKRARRDSKGISLVHEGIGASPMNSPCSYRSVRAEAHAYQESAIFNSCTDQSFLPLNGSYQDEDVFLSSTRRGSLFPSHTGKKSGGLENPPDRYTLTTKSTKIHDTVSETTKDTPAWLSNVLSRNGAYTSSESRAPSINPIANPLAPTPKNSRHNMKTISALLQGRGTDISRRITRSDLASAQVISQVDTKFIACLIRSSPDHGRHQDNLILIDQHAADERVRVERFLDDLCTSYLRGQVQRRTLAPEKLILATECERRLLSRDDIREAFSKWGFSFNLPPVASSGGYGLDEESDTYVQVGVESVPDIIGDKLLLADELKDFVKNYVSKLEGGDIQEYPTQEPIDLDTLSSEGPVWLKALRFCPPELLDLVNSKACRGAIMFNDPLELDQCERLVSQLSKTVYPFQCAHGRPTLVPLTAIDGPKSYARPVDWGRLDA</sequence>
<name>A0A166AQI2_9AGAM</name>
<feature type="region of interest" description="Disordered" evidence="1">
    <location>
        <begin position="242"/>
        <end position="266"/>
    </location>
</feature>
<dbReference type="GO" id="GO:0016887">
    <property type="term" value="F:ATP hydrolysis activity"/>
    <property type="evidence" value="ECO:0007669"/>
    <property type="project" value="InterPro"/>
</dbReference>
<evidence type="ECO:0000259" key="2">
    <source>
        <dbReference type="SMART" id="SM00853"/>
    </source>
</evidence>
<dbReference type="EMBL" id="KV428135">
    <property type="protein sequence ID" value="KZT35570.1"/>
    <property type="molecule type" value="Genomic_DNA"/>
</dbReference>
<dbReference type="InterPro" id="IPR020568">
    <property type="entry name" value="Ribosomal_Su5_D2-typ_SF"/>
</dbReference>
<dbReference type="Gene3D" id="3.30.1540.20">
    <property type="entry name" value="MutL, C-terminal domain, dimerisation subdomain"/>
    <property type="match status" value="1"/>
</dbReference>
<accession>A0A166AQI2</accession>
<dbReference type="OrthoDB" id="429932at2759"/>
<dbReference type="InterPro" id="IPR013507">
    <property type="entry name" value="DNA_mismatch_S5_2-like"/>
</dbReference>
<dbReference type="GO" id="GO:0030983">
    <property type="term" value="F:mismatched DNA binding"/>
    <property type="evidence" value="ECO:0007669"/>
    <property type="project" value="InterPro"/>
</dbReference>
<protein>
    <recommendedName>
        <fullName evidence="2">MutL C-terminal dimerisation domain-containing protein</fullName>
    </recommendedName>
</protein>
<dbReference type="Proteomes" id="UP000076798">
    <property type="component" value="Unassembled WGS sequence"/>
</dbReference>
<feature type="region of interest" description="Disordered" evidence="1">
    <location>
        <begin position="26"/>
        <end position="46"/>
    </location>
</feature>
<dbReference type="GO" id="GO:0140664">
    <property type="term" value="F:ATP-dependent DNA damage sensor activity"/>
    <property type="evidence" value="ECO:0007669"/>
    <property type="project" value="InterPro"/>
</dbReference>
<keyword evidence="4" id="KW-1185">Reference proteome</keyword>
<dbReference type="InterPro" id="IPR042120">
    <property type="entry name" value="MutL_C_dimsub"/>
</dbReference>
<dbReference type="GO" id="GO:0032300">
    <property type="term" value="C:mismatch repair complex"/>
    <property type="evidence" value="ECO:0007669"/>
    <property type="project" value="InterPro"/>
</dbReference>
<dbReference type="InterPro" id="IPR014790">
    <property type="entry name" value="MutL_C"/>
</dbReference>
<dbReference type="SUPFAM" id="SSF54211">
    <property type="entry name" value="Ribosomal protein S5 domain 2-like"/>
    <property type="match status" value="1"/>
</dbReference>
<reference evidence="3 4" key="1">
    <citation type="journal article" date="2016" name="Mol. Biol. Evol.">
        <title>Comparative Genomics of Early-Diverging Mushroom-Forming Fungi Provides Insights into the Origins of Lignocellulose Decay Capabilities.</title>
        <authorList>
            <person name="Nagy L.G."/>
            <person name="Riley R."/>
            <person name="Tritt A."/>
            <person name="Adam C."/>
            <person name="Daum C."/>
            <person name="Floudas D."/>
            <person name="Sun H."/>
            <person name="Yadav J.S."/>
            <person name="Pangilinan J."/>
            <person name="Larsson K.H."/>
            <person name="Matsuura K."/>
            <person name="Barry K."/>
            <person name="Labutti K."/>
            <person name="Kuo R."/>
            <person name="Ohm R.A."/>
            <person name="Bhattacharya S.S."/>
            <person name="Shirouzu T."/>
            <person name="Yoshinaga Y."/>
            <person name="Martin F.M."/>
            <person name="Grigoriev I.V."/>
            <person name="Hibbett D.S."/>
        </authorList>
    </citation>
    <scope>NUCLEOTIDE SEQUENCE [LARGE SCALE GENOMIC DNA]</scope>
    <source>
        <strain evidence="3 4">HHB10207 ss-3</strain>
    </source>
</reference>
<evidence type="ECO:0000256" key="1">
    <source>
        <dbReference type="SAM" id="MobiDB-lite"/>
    </source>
</evidence>
<feature type="domain" description="MutL C-terminal dimerisation" evidence="2">
    <location>
        <begin position="297"/>
        <end position="499"/>
    </location>
</feature>
<gene>
    <name evidence="3" type="ORF">SISSUDRAFT_157245</name>
</gene>
<dbReference type="Gene3D" id="3.30.230.10">
    <property type="match status" value="1"/>
</dbReference>
<dbReference type="PANTHER" id="PTHR10073:SF47">
    <property type="entry name" value="DNA MISMATCH REPAIR PROTEIN MLH3"/>
    <property type="match status" value="1"/>
</dbReference>
<organism evidence="3 4">
    <name type="scientific">Sistotremastrum suecicum HHB10207 ss-3</name>
    <dbReference type="NCBI Taxonomy" id="1314776"/>
    <lineage>
        <taxon>Eukaryota</taxon>
        <taxon>Fungi</taxon>
        <taxon>Dikarya</taxon>
        <taxon>Basidiomycota</taxon>
        <taxon>Agaricomycotina</taxon>
        <taxon>Agaricomycetes</taxon>
        <taxon>Sistotremastrales</taxon>
        <taxon>Sistotremastraceae</taxon>
        <taxon>Sistotremastrum</taxon>
    </lineage>
</organism>
<dbReference type="InterPro" id="IPR037198">
    <property type="entry name" value="MutL_C_sf"/>
</dbReference>
<dbReference type="GO" id="GO:0006298">
    <property type="term" value="P:mismatch repair"/>
    <property type="evidence" value="ECO:0007669"/>
    <property type="project" value="InterPro"/>
</dbReference>
<dbReference type="InterPro" id="IPR014721">
    <property type="entry name" value="Ribsml_uS5_D2-typ_fold_subgr"/>
</dbReference>
<proteinExistence type="predicted"/>